<dbReference type="PANTHER" id="PTHR47506">
    <property type="entry name" value="TRANSCRIPTIONAL REGULATORY PROTEIN"/>
    <property type="match status" value="1"/>
</dbReference>
<dbReference type="InterPro" id="IPR001647">
    <property type="entry name" value="HTH_TetR"/>
</dbReference>
<name>A0A5K1IXD5_9ACTN</name>
<evidence type="ECO:0000313" key="6">
    <source>
        <dbReference type="EMBL" id="VWL93669.1"/>
    </source>
</evidence>
<protein>
    <submittedName>
        <fullName evidence="6">HTH-type transcriptional regulator SrpR</fullName>
    </submittedName>
</protein>
<gene>
    <name evidence="6" type="primary">srpR</name>
    <name evidence="6" type="ORF">LMKDKBCB_01589</name>
</gene>
<evidence type="ECO:0000256" key="3">
    <source>
        <dbReference type="ARBA" id="ARBA00023163"/>
    </source>
</evidence>
<evidence type="ECO:0000256" key="2">
    <source>
        <dbReference type="ARBA" id="ARBA00023125"/>
    </source>
</evidence>
<dbReference type="Pfam" id="PF00440">
    <property type="entry name" value="TetR_N"/>
    <property type="match status" value="1"/>
</dbReference>
<dbReference type="AlphaFoldDB" id="A0A5K1IXD5"/>
<keyword evidence="3" id="KW-0804">Transcription</keyword>
<dbReference type="EMBL" id="CABWIH010000032">
    <property type="protein sequence ID" value="VWL93669.1"/>
    <property type="molecule type" value="Genomic_DNA"/>
</dbReference>
<keyword evidence="1" id="KW-0805">Transcription regulation</keyword>
<dbReference type="Proteomes" id="UP000330807">
    <property type="component" value="Unassembled WGS sequence"/>
</dbReference>
<sequence>MDGQIMGRNKYPEETVAKILDAALELFCAQGYEGTSIQDIVDRLDGMTKGAVYHHFKSKEEIFNAAFDRAMAPIVERRRSTLGIGNMTGAQKLKRLYAPESVIPQIELWARMHPAADPVKSSRLLAMQFQGSFDESADGYLLPVIEEGIADGSIACECPREAAEAVSLLANLWLLPLFRPLETKDRMLARAQCLAQMAAAVGLDLGNEVLQTTAQIWDVWNRAGW</sequence>
<evidence type="ECO:0000313" key="7">
    <source>
        <dbReference type="Proteomes" id="UP000330807"/>
    </source>
</evidence>
<dbReference type="PROSITE" id="PS50977">
    <property type="entry name" value="HTH_TETR_2"/>
    <property type="match status" value="1"/>
</dbReference>
<reference evidence="6 7" key="1">
    <citation type="submission" date="2019-10" db="EMBL/GenBank/DDBJ databases">
        <authorList>
            <person name="Wolf R A."/>
        </authorList>
    </citation>
    <scope>NUCLEOTIDE SEQUENCE [LARGE SCALE GENOMIC DNA]</scope>
    <source>
        <strain evidence="6">Collinsella_aerofaciens_AK_138A</strain>
    </source>
</reference>
<evidence type="ECO:0000256" key="4">
    <source>
        <dbReference type="PROSITE-ProRule" id="PRU00335"/>
    </source>
</evidence>
<accession>A0A5K1IXD5</accession>
<feature type="domain" description="HTH tetR-type" evidence="5">
    <location>
        <begin position="13"/>
        <end position="74"/>
    </location>
</feature>
<evidence type="ECO:0000259" key="5">
    <source>
        <dbReference type="PROSITE" id="PS50977"/>
    </source>
</evidence>
<dbReference type="InterPro" id="IPR009057">
    <property type="entry name" value="Homeodomain-like_sf"/>
</dbReference>
<keyword evidence="2 4" id="KW-0238">DNA-binding</keyword>
<evidence type="ECO:0000256" key="1">
    <source>
        <dbReference type="ARBA" id="ARBA00023015"/>
    </source>
</evidence>
<dbReference type="SUPFAM" id="SSF46689">
    <property type="entry name" value="Homeodomain-like"/>
    <property type="match status" value="1"/>
</dbReference>
<feature type="DNA-binding region" description="H-T-H motif" evidence="4">
    <location>
        <begin position="37"/>
        <end position="56"/>
    </location>
</feature>
<dbReference type="PANTHER" id="PTHR47506:SF6">
    <property type="entry name" value="HTH-TYPE TRANSCRIPTIONAL REPRESSOR NEMR"/>
    <property type="match status" value="1"/>
</dbReference>
<organism evidence="6 7">
    <name type="scientific">Collinsella aerofaciens</name>
    <dbReference type="NCBI Taxonomy" id="74426"/>
    <lineage>
        <taxon>Bacteria</taxon>
        <taxon>Bacillati</taxon>
        <taxon>Actinomycetota</taxon>
        <taxon>Coriobacteriia</taxon>
        <taxon>Coriobacteriales</taxon>
        <taxon>Coriobacteriaceae</taxon>
        <taxon>Collinsella</taxon>
    </lineage>
</organism>
<dbReference type="Gene3D" id="1.10.357.10">
    <property type="entry name" value="Tetracycline Repressor, domain 2"/>
    <property type="match status" value="1"/>
</dbReference>
<dbReference type="GO" id="GO:0003677">
    <property type="term" value="F:DNA binding"/>
    <property type="evidence" value="ECO:0007669"/>
    <property type="project" value="UniProtKB-UniRule"/>
</dbReference>
<proteinExistence type="predicted"/>